<accession>A0A8S0TMG2</accession>
<comment type="caution">
    <text evidence="1">The sequence shown here is derived from an EMBL/GenBank/DDBJ whole genome shotgun (WGS) entry which is preliminary data.</text>
</comment>
<organism evidence="1 2">
    <name type="scientific">Olea europaea subsp. europaea</name>
    <dbReference type="NCBI Taxonomy" id="158383"/>
    <lineage>
        <taxon>Eukaryota</taxon>
        <taxon>Viridiplantae</taxon>
        <taxon>Streptophyta</taxon>
        <taxon>Embryophyta</taxon>
        <taxon>Tracheophyta</taxon>
        <taxon>Spermatophyta</taxon>
        <taxon>Magnoliopsida</taxon>
        <taxon>eudicotyledons</taxon>
        <taxon>Gunneridae</taxon>
        <taxon>Pentapetalae</taxon>
        <taxon>asterids</taxon>
        <taxon>lamiids</taxon>
        <taxon>Lamiales</taxon>
        <taxon>Oleaceae</taxon>
        <taxon>Oleeae</taxon>
        <taxon>Olea</taxon>
    </lineage>
</organism>
<proteinExistence type="predicted"/>
<dbReference type="EMBL" id="CACTIH010007270">
    <property type="protein sequence ID" value="CAA3007190.1"/>
    <property type="molecule type" value="Genomic_DNA"/>
</dbReference>
<evidence type="ECO:0000313" key="2">
    <source>
        <dbReference type="Proteomes" id="UP000594638"/>
    </source>
</evidence>
<dbReference type="Proteomes" id="UP000594638">
    <property type="component" value="Unassembled WGS sequence"/>
</dbReference>
<evidence type="ECO:0000313" key="1">
    <source>
        <dbReference type="EMBL" id="CAA3007190.1"/>
    </source>
</evidence>
<keyword evidence="2" id="KW-1185">Reference proteome</keyword>
<dbReference type="Gramene" id="OE9A040587T1">
    <property type="protein sequence ID" value="OE9A040587C1"/>
    <property type="gene ID" value="OE9A040587"/>
</dbReference>
<name>A0A8S0TMG2_OLEEU</name>
<dbReference type="OrthoDB" id="610577at2759"/>
<protein>
    <submittedName>
        <fullName evidence="1">Methionyl-tRNA synthetase</fullName>
    </submittedName>
</protein>
<sequence length="107" mass="12237">MCLVFVCDEDQRVIGRQPAPGACPYCGGMVQAMDVESNWRFCFVPLYFKTKRKFYCSVCSRRLFIDISRNGEFDKDLEINKPNTSGGPWVAVEAFEVLYSSTKFVIL</sequence>
<gene>
    <name evidence="1" type="ORF">OLEA9_A040587</name>
</gene>
<reference evidence="1 2" key="1">
    <citation type="submission" date="2019-12" db="EMBL/GenBank/DDBJ databases">
        <authorList>
            <person name="Alioto T."/>
            <person name="Alioto T."/>
            <person name="Gomez Garrido J."/>
        </authorList>
    </citation>
    <scope>NUCLEOTIDE SEQUENCE [LARGE SCALE GENOMIC DNA]</scope>
</reference>
<dbReference type="PANTHER" id="PTHR33320:SF32">
    <property type="entry name" value="METHIONYL-TRNA SYNTHETASE"/>
    <property type="match status" value="1"/>
</dbReference>
<dbReference type="PANTHER" id="PTHR33320">
    <property type="entry name" value="METHIONYL-TRNA SYNTHETASE"/>
    <property type="match status" value="1"/>
</dbReference>
<dbReference type="AlphaFoldDB" id="A0A8S0TMG2"/>